<evidence type="ECO:0000256" key="2">
    <source>
        <dbReference type="PROSITE-ProRule" id="PRU00169"/>
    </source>
</evidence>
<feature type="region of interest" description="Disordered" evidence="3">
    <location>
        <begin position="119"/>
        <end position="152"/>
    </location>
</feature>
<dbReference type="Proteomes" id="UP000599109">
    <property type="component" value="Unassembled WGS sequence"/>
</dbReference>
<dbReference type="InterPro" id="IPR011006">
    <property type="entry name" value="CheY-like_superfamily"/>
</dbReference>
<dbReference type="GO" id="GO:0000160">
    <property type="term" value="P:phosphorelay signal transduction system"/>
    <property type="evidence" value="ECO:0007669"/>
    <property type="project" value="InterPro"/>
</dbReference>
<accession>A0A936YZC2</accession>
<dbReference type="InterPro" id="IPR050595">
    <property type="entry name" value="Bact_response_regulator"/>
</dbReference>
<gene>
    <name evidence="5" type="ORF">JJ685_09380</name>
</gene>
<dbReference type="PANTHER" id="PTHR44591:SF3">
    <property type="entry name" value="RESPONSE REGULATORY DOMAIN-CONTAINING PROTEIN"/>
    <property type="match status" value="1"/>
</dbReference>
<dbReference type="RefSeq" id="WP_201673987.1">
    <property type="nucleotide sequence ID" value="NZ_JAEQNE010000002.1"/>
</dbReference>
<sequence length="152" mass="15821">MDDNAATKYSVARSLRACGYHTVEASSGAEALELSEFVSAVVLDIHLPDLDGLEVCRLLRARRSTARLPVIHMSAIRIEESDAVAAQESGADGLLAAPVNPSELASALDRLLTTPAAAHGAEGEVGETAPGARSGAGTQSILRQMTDSEKKP</sequence>
<name>A0A936YZC2_9BURK</name>
<dbReference type="AlphaFoldDB" id="A0A936YZC2"/>
<feature type="modified residue" description="4-aspartylphosphate" evidence="2">
    <location>
        <position position="44"/>
    </location>
</feature>
<evidence type="ECO:0000256" key="3">
    <source>
        <dbReference type="SAM" id="MobiDB-lite"/>
    </source>
</evidence>
<dbReference type="Pfam" id="PF00072">
    <property type="entry name" value="Response_reg"/>
    <property type="match status" value="1"/>
</dbReference>
<comment type="caution">
    <text evidence="5">The sequence shown here is derived from an EMBL/GenBank/DDBJ whole genome shotgun (WGS) entry which is preliminary data.</text>
</comment>
<evidence type="ECO:0000259" key="4">
    <source>
        <dbReference type="PROSITE" id="PS50110"/>
    </source>
</evidence>
<organism evidence="5 6">
    <name type="scientific">Ramlibacter monticola</name>
    <dbReference type="NCBI Taxonomy" id="1926872"/>
    <lineage>
        <taxon>Bacteria</taxon>
        <taxon>Pseudomonadati</taxon>
        <taxon>Pseudomonadota</taxon>
        <taxon>Betaproteobacteria</taxon>
        <taxon>Burkholderiales</taxon>
        <taxon>Comamonadaceae</taxon>
        <taxon>Ramlibacter</taxon>
    </lineage>
</organism>
<dbReference type="InterPro" id="IPR001789">
    <property type="entry name" value="Sig_transdc_resp-reg_receiver"/>
</dbReference>
<protein>
    <submittedName>
        <fullName evidence="5">Response regulator transcription factor</fullName>
    </submittedName>
</protein>
<feature type="compositionally biased region" description="Polar residues" evidence="3">
    <location>
        <begin position="136"/>
        <end position="145"/>
    </location>
</feature>
<dbReference type="SUPFAM" id="SSF52172">
    <property type="entry name" value="CheY-like"/>
    <property type="match status" value="1"/>
</dbReference>
<dbReference type="PANTHER" id="PTHR44591">
    <property type="entry name" value="STRESS RESPONSE REGULATOR PROTEIN 1"/>
    <property type="match status" value="1"/>
</dbReference>
<dbReference type="EMBL" id="JAEQNE010000002">
    <property type="protein sequence ID" value="MBL0391349.1"/>
    <property type="molecule type" value="Genomic_DNA"/>
</dbReference>
<dbReference type="SMART" id="SM00448">
    <property type="entry name" value="REC"/>
    <property type="match status" value="1"/>
</dbReference>
<evidence type="ECO:0000256" key="1">
    <source>
        <dbReference type="ARBA" id="ARBA00022553"/>
    </source>
</evidence>
<dbReference type="PROSITE" id="PS50110">
    <property type="entry name" value="RESPONSE_REGULATORY"/>
    <property type="match status" value="1"/>
</dbReference>
<feature type="domain" description="Response regulatory" evidence="4">
    <location>
        <begin position="1"/>
        <end position="112"/>
    </location>
</feature>
<evidence type="ECO:0000313" key="6">
    <source>
        <dbReference type="Proteomes" id="UP000599109"/>
    </source>
</evidence>
<evidence type="ECO:0000313" key="5">
    <source>
        <dbReference type="EMBL" id="MBL0391349.1"/>
    </source>
</evidence>
<proteinExistence type="predicted"/>
<dbReference type="Gene3D" id="3.40.50.2300">
    <property type="match status" value="1"/>
</dbReference>
<keyword evidence="6" id="KW-1185">Reference proteome</keyword>
<keyword evidence="1 2" id="KW-0597">Phosphoprotein</keyword>
<reference evidence="5 6" key="1">
    <citation type="journal article" date="2017" name="Int. J. Syst. Evol. Microbiol.">
        <title>Ramlibacter monticola sp. nov., isolated from forest soil.</title>
        <authorList>
            <person name="Chaudhary D.K."/>
            <person name="Kim J."/>
        </authorList>
    </citation>
    <scope>NUCLEOTIDE SEQUENCE [LARGE SCALE GENOMIC DNA]</scope>
    <source>
        <strain evidence="5 6">KACC 19175</strain>
    </source>
</reference>